<dbReference type="OrthoDB" id="5780965at2759"/>
<dbReference type="PANTHER" id="PTHR12997:SF2">
    <property type="entry name" value="INOSITOL POLYPHOSPHATE-5-PHOSPHATASE A"/>
    <property type="match status" value="1"/>
</dbReference>
<evidence type="ECO:0000313" key="5">
    <source>
        <dbReference type="EMBL" id="VDM16614.1"/>
    </source>
</evidence>
<organism evidence="5 6">
    <name type="scientific">Wuchereria bancrofti</name>
    <dbReference type="NCBI Taxonomy" id="6293"/>
    <lineage>
        <taxon>Eukaryota</taxon>
        <taxon>Metazoa</taxon>
        <taxon>Ecdysozoa</taxon>
        <taxon>Nematoda</taxon>
        <taxon>Chromadorea</taxon>
        <taxon>Rhabditida</taxon>
        <taxon>Spirurina</taxon>
        <taxon>Spiruromorpha</taxon>
        <taxon>Filarioidea</taxon>
        <taxon>Onchocercidae</taxon>
        <taxon>Wuchereria</taxon>
    </lineage>
</organism>
<evidence type="ECO:0000256" key="1">
    <source>
        <dbReference type="ARBA" id="ARBA00012997"/>
    </source>
</evidence>
<evidence type="ECO:0000259" key="4">
    <source>
        <dbReference type="Pfam" id="PF22669"/>
    </source>
</evidence>
<keyword evidence="2" id="KW-0378">Hydrolase</keyword>
<dbReference type="EMBL" id="UYWW01009346">
    <property type="protein sequence ID" value="VDM16614.1"/>
    <property type="molecule type" value="Genomic_DNA"/>
</dbReference>
<protein>
    <recommendedName>
        <fullName evidence="1">inositol-polyphosphate 5-phosphatase</fullName>
        <ecNumber evidence="1">3.1.3.56</ecNumber>
    </recommendedName>
</protein>
<dbReference type="GO" id="GO:0004445">
    <property type="term" value="F:inositol-polyphosphate 5-phosphatase activity"/>
    <property type="evidence" value="ECO:0007669"/>
    <property type="project" value="UniProtKB-EC"/>
</dbReference>
<gene>
    <name evidence="5" type="ORF">WBA_LOCUS9456</name>
</gene>
<dbReference type="PANTHER" id="PTHR12997">
    <property type="entry name" value="TYPE I INOSITOL-1,4,5-TRISPHOSPHATE 5-PHOSPHATASE"/>
    <property type="match status" value="1"/>
</dbReference>
<feature type="domain" description="Inositol polyphosphate-related phosphatase" evidence="4">
    <location>
        <begin position="65"/>
        <end position="146"/>
    </location>
</feature>
<evidence type="ECO:0000313" key="6">
    <source>
        <dbReference type="Proteomes" id="UP000270924"/>
    </source>
</evidence>
<keyword evidence="6" id="KW-1185">Reference proteome</keyword>
<dbReference type="InterPro" id="IPR039737">
    <property type="entry name" value="INPP5A"/>
</dbReference>
<dbReference type="Gene3D" id="3.60.10.10">
    <property type="entry name" value="Endonuclease/exonuclease/phosphatase"/>
    <property type="match status" value="1"/>
</dbReference>
<dbReference type="InParanoid" id="A0A3P7EJB4"/>
<dbReference type="Proteomes" id="UP000270924">
    <property type="component" value="Unassembled WGS sequence"/>
</dbReference>
<sequence>MEIVALGSLFFINDVTLPRIRQYDFVGKQFVKLEKVFESYDRGLLKCRMLRKAKFPKDFWPTVKWGRKGYMHCRFRFDQTIYDFVNVHLFHDESNIALIHENPSLYSENRKRALNFVLNELKRVNEDDKHSYPLFLFGDLNFRLDLQSFLNNV</sequence>
<dbReference type="InterPro" id="IPR036691">
    <property type="entry name" value="Endo/exonu/phosph_ase_sf"/>
</dbReference>
<dbReference type="GO" id="GO:0046856">
    <property type="term" value="P:phosphatidylinositol dephosphorylation"/>
    <property type="evidence" value="ECO:0007669"/>
    <property type="project" value="InterPro"/>
</dbReference>
<dbReference type="AlphaFoldDB" id="A0A3P7EJB4"/>
<proteinExistence type="inferred from homology"/>
<comment type="similarity">
    <text evidence="3">Belongs to the inositol 1,4,5-trisphosphate 5-phosphatase type I family.</text>
</comment>
<dbReference type="InterPro" id="IPR000300">
    <property type="entry name" value="IPPc"/>
</dbReference>
<dbReference type="SUPFAM" id="SSF56219">
    <property type="entry name" value="DNase I-like"/>
    <property type="match status" value="1"/>
</dbReference>
<dbReference type="Pfam" id="PF22669">
    <property type="entry name" value="Exo_endo_phos2"/>
    <property type="match status" value="1"/>
</dbReference>
<evidence type="ECO:0000256" key="2">
    <source>
        <dbReference type="ARBA" id="ARBA00022801"/>
    </source>
</evidence>
<accession>A0A3P7EJB4</accession>
<reference evidence="5 6" key="1">
    <citation type="submission" date="2018-11" db="EMBL/GenBank/DDBJ databases">
        <authorList>
            <consortium name="Pathogen Informatics"/>
        </authorList>
    </citation>
    <scope>NUCLEOTIDE SEQUENCE [LARGE SCALE GENOMIC DNA]</scope>
</reference>
<dbReference type="OMA" id="WALRWAG"/>
<name>A0A3P7EJB4_WUCBA</name>
<dbReference type="EC" id="3.1.3.56" evidence="1"/>
<evidence type="ECO:0000256" key="3">
    <source>
        <dbReference type="ARBA" id="ARBA00023599"/>
    </source>
</evidence>